<feature type="transmembrane region" description="Helical" evidence="6">
    <location>
        <begin position="25"/>
        <end position="46"/>
    </location>
</feature>
<gene>
    <name evidence="7" type="primary">pufQ</name>
    <name evidence="7" type="ORF">RCA23_c29650</name>
</gene>
<reference evidence="7 8" key="1">
    <citation type="journal article" date="2014" name="ISME J.">
        <title>Adaptation of an abundant Roseobacter RCA organism to pelagic systems revealed by genomic and transcriptomic analyses.</title>
        <authorList>
            <person name="Voget S."/>
            <person name="Wemheuer B."/>
            <person name="Brinkhoff T."/>
            <person name="Vollmers J."/>
            <person name="Dietrich S."/>
            <person name="Giebel H.A."/>
            <person name="Beardsley C."/>
            <person name="Sardemann C."/>
            <person name="Bakenhus I."/>
            <person name="Billerbeck S."/>
            <person name="Daniel R."/>
            <person name="Simon M."/>
        </authorList>
    </citation>
    <scope>NUCLEOTIDE SEQUENCE [LARGE SCALE GENOMIC DNA]</scope>
    <source>
        <strain evidence="7 8">RCA23</strain>
    </source>
</reference>
<dbReference type="RefSeq" id="WP_044051005.1">
    <property type="nucleotide sequence ID" value="NZ_CP003984.1"/>
</dbReference>
<sequence length="77" mass="8854">MTDFANEMSGLSKQPRSLRHSKNEYRVYLALIFLAALPFCTVIWAYRLIRHMTLPTLGPIQSAISEARTITPRIFQT</sequence>
<evidence type="ECO:0000256" key="2">
    <source>
        <dbReference type="ARBA" id="ARBA00009920"/>
    </source>
</evidence>
<keyword evidence="3" id="KW-0602">Photosynthesis</keyword>
<organism evidence="7 8">
    <name type="scientific">Planktomarina temperata RCA23</name>
    <dbReference type="NCBI Taxonomy" id="666509"/>
    <lineage>
        <taxon>Bacteria</taxon>
        <taxon>Pseudomonadati</taxon>
        <taxon>Pseudomonadota</taxon>
        <taxon>Alphaproteobacteria</taxon>
        <taxon>Rhodobacterales</taxon>
        <taxon>Paracoccaceae</taxon>
        <taxon>Planktomarina</taxon>
    </lineage>
</organism>
<dbReference type="GeneID" id="93367186"/>
<keyword evidence="4" id="KW-0149">Chlorophyll biosynthesis</keyword>
<proteinExistence type="inferred from homology"/>
<evidence type="ECO:0000313" key="8">
    <source>
        <dbReference type="Proteomes" id="UP000028680"/>
    </source>
</evidence>
<evidence type="ECO:0000256" key="6">
    <source>
        <dbReference type="SAM" id="Phobius"/>
    </source>
</evidence>
<evidence type="ECO:0000256" key="1">
    <source>
        <dbReference type="ARBA" id="ARBA00003128"/>
    </source>
</evidence>
<comment type="function">
    <text evidence="1">Required for bacteriochlorophyll biosynthesis. Directly involved in the assembly of both the B875 and B800-850 pigment-protein complexes.</text>
</comment>
<dbReference type="EMBL" id="CP003984">
    <property type="protein sequence ID" value="AII88465.1"/>
    <property type="molecule type" value="Genomic_DNA"/>
</dbReference>
<keyword evidence="6" id="KW-0472">Membrane</keyword>
<protein>
    <submittedName>
        <fullName evidence="7">Protein PufQ</fullName>
    </submittedName>
</protein>
<keyword evidence="6" id="KW-1133">Transmembrane helix</keyword>
<evidence type="ECO:0000256" key="4">
    <source>
        <dbReference type="ARBA" id="ARBA00023171"/>
    </source>
</evidence>
<name>A0AAN0VJN3_9RHOB</name>
<dbReference type="AlphaFoldDB" id="A0AAN0VJN3"/>
<evidence type="ECO:0000256" key="5">
    <source>
        <dbReference type="ARBA" id="ARBA00023181"/>
    </source>
</evidence>
<accession>A0AAN0VJN3</accession>
<comment type="similarity">
    <text evidence="2">Belongs to the PufQ family.</text>
</comment>
<dbReference type="KEGG" id="ptp:RCA23_c29650"/>
<keyword evidence="8" id="KW-1185">Reference proteome</keyword>
<keyword evidence="6" id="KW-0812">Transmembrane</keyword>
<keyword evidence="5" id="KW-0077">Bacteriochlorophyll biosynthesis</keyword>
<dbReference type="Pfam" id="PF05398">
    <property type="entry name" value="PufQ"/>
    <property type="match status" value="1"/>
</dbReference>
<evidence type="ECO:0000256" key="3">
    <source>
        <dbReference type="ARBA" id="ARBA00022531"/>
    </source>
</evidence>
<evidence type="ECO:0000313" key="7">
    <source>
        <dbReference type="EMBL" id="AII88465.1"/>
    </source>
</evidence>
<dbReference type="InterPro" id="IPR008800">
    <property type="entry name" value="PufQ_cyt-su"/>
</dbReference>
<dbReference type="GO" id="GO:0030494">
    <property type="term" value="P:bacteriochlorophyll biosynthetic process"/>
    <property type="evidence" value="ECO:0007669"/>
    <property type="project" value="UniProtKB-KW"/>
</dbReference>
<dbReference type="GO" id="GO:0015979">
    <property type="term" value="P:photosynthesis"/>
    <property type="evidence" value="ECO:0007669"/>
    <property type="project" value="UniProtKB-KW"/>
</dbReference>
<dbReference type="Proteomes" id="UP000028680">
    <property type="component" value="Chromosome"/>
</dbReference>